<organism evidence="10 11">
    <name type="scientific">Hyaloscypha variabilis (strain UAMH 11265 / GT02V1 / F)</name>
    <name type="common">Meliniomyces variabilis</name>
    <dbReference type="NCBI Taxonomy" id="1149755"/>
    <lineage>
        <taxon>Eukaryota</taxon>
        <taxon>Fungi</taxon>
        <taxon>Dikarya</taxon>
        <taxon>Ascomycota</taxon>
        <taxon>Pezizomycotina</taxon>
        <taxon>Leotiomycetes</taxon>
        <taxon>Helotiales</taxon>
        <taxon>Hyaloscyphaceae</taxon>
        <taxon>Hyaloscypha</taxon>
        <taxon>Hyaloscypha variabilis</taxon>
    </lineage>
</organism>
<dbReference type="OrthoDB" id="5363962at2759"/>
<evidence type="ECO:0000256" key="3">
    <source>
        <dbReference type="ARBA" id="ARBA00008072"/>
    </source>
</evidence>
<dbReference type="PROSITE" id="PS00059">
    <property type="entry name" value="ADH_ZINC"/>
    <property type="match status" value="1"/>
</dbReference>
<keyword evidence="7" id="KW-0520">NAD</keyword>
<name>A0A2J6RG52_HYAVF</name>
<accession>A0A2J6RG52</accession>
<evidence type="ECO:0000256" key="8">
    <source>
        <dbReference type="RuleBase" id="RU361277"/>
    </source>
</evidence>
<keyword evidence="5 8" id="KW-0862">Zinc</keyword>
<proteinExistence type="inferred from homology"/>
<keyword evidence="11" id="KW-1185">Reference proteome</keyword>
<dbReference type="InterPro" id="IPR020843">
    <property type="entry name" value="ER"/>
</dbReference>
<comment type="pathway">
    <text evidence="2">Carbohydrate degradation.</text>
</comment>
<dbReference type="EMBL" id="KZ613949">
    <property type="protein sequence ID" value="PMD37504.1"/>
    <property type="molecule type" value="Genomic_DNA"/>
</dbReference>
<evidence type="ECO:0000256" key="2">
    <source>
        <dbReference type="ARBA" id="ARBA00004921"/>
    </source>
</evidence>
<dbReference type="SUPFAM" id="SSF51735">
    <property type="entry name" value="NAD(P)-binding Rossmann-fold domains"/>
    <property type="match status" value="1"/>
</dbReference>
<dbReference type="Proteomes" id="UP000235786">
    <property type="component" value="Unassembled WGS sequence"/>
</dbReference>
<evidence type="ECO:0000256" key="1">
    <source>
        <dbReference type="ARBA" id="ARBA00001947"/>
    </source>
</evidence>
<dbReference type="Gene3D" id="3.40.50.720">
    <property type="entry name" value="NAD(P)-binding Rossmann-like Domain"/>
    <property type="match status" value="1"/>
</dbReference>
<comment type="similarity">
    <text evidence="3 8">Belongs to the zinc-containing alcohol dehydrogenase family.</text>
</comment>
<dbReference type="InterPro" id="IPR013154">
    <property type="entry name" value="ADH-like_N"/>
</dbReference>
<keyword evidence="4 8" id="KW-0479">Metal-binding</keyword>
<dbReference type="STRING" id="1149755.A0A2J6RG52"/>
<dbReference type="Pfam" id="PF00107">
    <property type="entry name" value="ADH_zinc_N"/>
    <property type="match status" value="1"/>
</dbReference>
<evidence type="ECO:0000259" key="9">
    <source>
        <dbReference type="SMART" id="SM00829"/>
    </source>
</evidence>
<dbReference type="Pfam" id="PF08240">
    <property type="entry name" value="ADH_N"/>
    <property type="match status" value="1"/>
</dbReference>
<dbReference type="InterPro" id="IPR002328">
    <property type="entry name" value="ADH_Zn_CS"/>
</dbReference>
<evidence type="ECO:0000256" key="6">
    <source>
        <dbReference type="ARBA" id="ARBA00023002"/>
    </source>
</evidence>
<evidence type="ECO:0000313" key="10">
    <source>
        <dbReference type="EMBL" id="PMD37504.1"/>
    </source>
</evidence>
<dbReference type="InterPro" id="IPR013149">
    <property type="entry name" value="ADH-like_C"/>
</dbReference>
<dbReference type="PANTHER" id="PTHR43161">
    <property type="entry name" value="SORBITOL DEHYDROGENASE"/>
    <property type="match status" value="1"/>
</dbReference>
<protein>
    <submittedName>
        <fullName evidence="10">GroES-like protein</fullName>
    </submittedName>
</protein>
<gene>
    <name evidence="10" type="ORF">L207DRAFT_379598</name>
</gene>
<dbReference type="PANTHER" id="PTHR43161:SF25">
    <property type="entry name" value="ALCOHOL DEHYDROGENASE, PUTATIVE (AFU_ORTHOLOGUE AFUA_1G14390)-RELATED"/>
    <property type="match status" value="1"/>
</dbReference>
<dbReference type="GO" id="GO:0006062">
    <property type="term" value="P:sorbitol catabolic process"/>
    <property type="evidence" value="ECO:0007669"/>
    <property type="project" value="TreeGrafter"/>
</dbReference>
<feature type="non-terminal residue" evidence="10">
    <location>
        <position position="346"/>
    </location>
</feature>
<dbReference type="GO" id="GO:0003939">
    <property type="term" value="F:L-iditol 2-dehydrogenase (NAD+) activity"/>
    <property type="evidence" value="ECO:0007669"/>
    <property type="project" value="TreeGrafter"/>
</dbReference>
<dbReference type="SUPFAM" id="SSF50129">
    <property type="entry name" value="GroES-like"/>
    <property type="match status" value="1"/>
</dbReference>
<dbReference type="InterPro" id="IPR045306">
    <property type="entry name" value="SDH-like"/>
</dbReference>
<evidence type="ECO:0000256" key="7">
    <source>
        <dbReference type="ARBA" id="ARBA00023027"/>
    </source>
</evidence>
<keyword evidence="6" id="KW-0560">Oxidoreductase</keyword>
<evidence type="ECO:0000313" key="11">
    <source>
        <dbReference type="Proteomes" id="UP000235786"/>
    </source>
</evidence>
<dbReference type="AlphaFoldDB" id="A0A2J6RG52"/>
<dbReference type="InterPro" id="IPR011032">
    <property type="entry name" value="GroES-like_sf"/>
</dbReference>
<feature type="domain" description="Enoyl reductase (ER)" evidence="9">
    <location>
        <begin position="15"/>
        <end position="342"/>
    </location>
</feature>
<dbReference type="GO" id="GO:0008270">
    <property type="term" value="F:zinc ion binding"/>
    <property type="evidence" value="ECO:0007669"/>
    <property type="project" value="InterPro"/>
</dbReference>
<comment type="cofactor">
    <cofactor evidence="1 8">
        <name>Zn(2+)</name>
        <dbReference type="ChEBI" id="CHEBI:29105"/>
    </cofactor>
</comment>
<dbReference type="Gene3D" id="3.90.180.10">
    <property type="entry name" value="Medium-chain alcohol dehydrogenases, catalytic domain"/>
    <property type="match status" value="1"/>
</dbReference>
<dbReference type="InterPro" id="IPR036291">
    <property type="entry name" value="NAD(P)-bd_dom_sf"/>
</dbReference>
<reference evidence="10 11" key="1">
    <citation type="submission" date="2016-04" db="EMBL/GenBank/DDBJ databases">
        <title>A degradative enzymes factory behind the ericoid mycorrhizal symbiosis.</title>
        <authorList>
            <consortium name="DOE Joint Genome Institute"/>
            <person name="Martino E."/>
            <person name="Morin E."/>
            <person name="Grelet G."/>
            <person name="Kuo A."/>
            <person name="Kohler A."/>
            <person name="Daghino S."/>
            <person name="Barry K."/>
            <person name="Choi C."/>
            <person name="Cichocki N."/>
            <person name="Clum A."/>
            <person name="Copeland A."/>
            <person name="Hainaut M."/>
            <person name="Haridas S."/>
            <person name="Labutti K."/>
            <person name="Lindquist E."/>
            <person name="Lipzen A."/>
            <person name="Khouja H.-R."/>
            <person name="Murat C."/>
            <person name="Ohm R."/>
            <person name="Olson A."/>
            <person name="Spatafora J."/>
            <person name="Veneault-Fourrey C."/>
            <person name="Henrissat B."/>
            <person name="Grigoriev I."/>
            <person name="Martin F."/>
            <person name="Perotto S."/>
        </authorList>
    </citation>
    <scope>NUCLEOTIDE SEQUENCE [LARGE SCALE GENOMIC DNA]</scope>
    <source>
        <strain evidence="10 11">F</strain>
    </source>
</reference>
<sequence>MGSLAKMHRGAVLYGPQDLRIEDRPTTPPEDHQVQIRVRATGICGTDMHYFQNARNGIYVVKEPLILGHEAAGEISAVGRNVTNFKIGDRVIVEPQRPCEKCIVCRRGRYNLCDDMKFSGSASCYPPVQGSLQQFYNHAASFVYPLPDNVSFIEGALVEPLAVALHAVHRSGVETGQSVLILGAGAVGLLCAAAAKIAGASTVNIVDIDQGKLDFALGKGTKNGKGVADKVYRIPLSPNEGESRTDFAMRIADETLAQPGFGLVDVVFECTGVDSCMNIAIQCTTKGGKVVMVGLGTPVQSLNIGLAGVHEVDLLGIWRYANTFPTAIELLRTGQIDLKQMITHTY</sequence>
<evidence type="ECO:0000256" key="5">
    <source>
        <dbReference type="ARBA" id="ARBA00022833"/>
    </source>
</evidence>
<evidence type="ECO:0000256" key="4">
    <source>
        <dbReference type="ARBA" id="ARBA00022723"/>
    </source>
</evidence>
<dbReference type="SMART" id="SM00829">
    <property type="entry name" value="PKS_ER"/>
    <property type="match status" value="1"/>
</dbReference>
<dbReference type="CDD" id="cd05285">
    <property type="entry name" value="sorbitol_DH"/>
    <property type="match status" value="1"/>
</dbReference>